<dbReference type="Proteomes" id="UP000178323">
    <property type="component" value="Unassembled WGS sequence"/>
</dbReference>
<dbReference type="STRING" id="1797985.A2Y83_02445"/>
<feature type="active site" evidence="1">
    <location>
        <position position="171"/>
    </location>
</feature>
<keyword evidence="2" id="KW-0547">Nucleotide-binding</keyword>
<dbReference type="Pfam" id="PF02661">
    <property type="entry name" value="Fic"/>
    <property type="match status" value="1"/>
</dbReference>
<comment type="caution">
    <text evidence="5">The sequence shown here is derived from an EMBL/GenBank/DDBJ whole genome shotgun (WGS) entry which is preliminary data.</text>
</comment>
<dbReference type="EMBL" id="MFFS01000001">
    <property type="protein sequence ID" value="OGF23399.1"/>
    <property type="molecule type" value="Genomic_DNA"/>
</dbReference>
<reference evidence="5 6" key="1">
    <citation type="journal article" date="2016" name="Nat. Commun.">
        <title>Thousands of microbial genomes shed light on interconnected biogeochemical processes in an aquifer system.</title>
        <authorList>
            <person name="Anantharaman K."/>
            <person name="Brown C.T."/>
            <person name="Hug L.A."/>
            <person name="Sharon I."/>
            <person name="Castelle C.J."/>
            <person name="Probst A.J."/>
            <person name="Thomas B.C."/>
            <person name="Singh A."/>
            <person name="Wilkins M.J."/>
            <person name="Karaoz U."/>
            <person name="Brodie E.L."/>
            <person name="Williams K.H."/>
            <person name="Hubbard S.S."/>
            <person name="Banfield J.F."/>
        </authorList>
    </citation>
    <scope>NUCLEOTIDE SEQUENCE [LARGE SCALE GENOMIC DNA]</scope>
</reference>
<evidence type="ECO:0000259" key="4">
    <source>
        <dbReference type="PROSITE" id="PS51459"/>
    </source>
</evidence>
<evidence type="ECO:0000313" key="5">
    <source>
        <dbReference type="EMBL" id="OGF23399.1"/>
    </source>
</evidence>
<gene>
    <name evidence="5" type="ORF">A2Y83_02445</name>
</gene>
<protein>
    <recommendedName>
        <fullName evidence="4">Fido domain-containing protein</fullName>
    </recommendedName>
</protein>
<dbReference type="InterPro" id="IPR040198">
    <property type="entry name" value="Fido_containing"/>
</dbReference>
<keyword evidence="2" id="KW-0067">ATP-binding</keyword>
<dbReference type="PANTHER" id="PTHR13504">
    <property type="entry name" value="FIDO DOMAIN-CONTAINING PROTEIN DDB_G0283145"/>
    <property type="match status" value="1"/>
</dbReference>
<name>A0A1F5S9S7_9BACT</name>
<evidence type="ECO:0000313" key="6">
    <source>
        <dbReference type="Proteomes" id="UP000178323"/>
    </source>
</evidence>
<evidence type="ECO:0000256" key="2">
    <source>
        <dbReference type="PIRSR" id="PIRSR640198-2"/>
    </source>
</evidence>
<dbReference type="InterPro" id="IPR003812">
    <property type="entry name" value="Fido"/>
</dbReference>
<dbReference type="GO" id="GO:0005524">
    <property type="term" value="F:ATP binding"/>
    <property type="evidence" value="ECO:0007669"/>
    <property type="project" value="UniProtKB-KW"/>
</dbReference>
<dbReference type="InterPro" id="IPR036597">
    <property type="entry name" value="Fido-like_dom_sf"/>
</dbReference>
<feature type="site" description="Important for autoinhibition of adenylyltransferase activity" evidence="3">
    <location>
        <position position="38"/>
    </location>
</feature>
<dbReference type="Gene3D" id="1.10.3290.10">
    <property type="entry name" value="Fido-like domain"/>
    <property type="match status" value="1"/>
</dbReference>
<evidence type="ECO:0000256" key="3">
    <source>
        <dbReference type="PIRSR" id="PIRSR640198-3"/>
    </source>
</evidence>
<sequence length="242" mass="28028">MEDQKRELEAHRPLQKEALKSLEEKLEIDDVHNSTAIEGNTLTLGETGLVLSKGITIGGKSLKDHLEVKSYDQAYKYIKSTYKKVKTIDEELILEIHRLVFIDFSEDLRKQIDYGIGIYRNQPVFIKGSDYVPPNYMKVPDLMEFFIRYLNSITDGLRKAILAHFALAAIHPFVDGNGRTARLLMNLILLKDGWPIIVVKEKRRADYLNALEKMHANQGSKEFFLLMLEFLQESFNLYKELY</sequence>
<dbReference type="AlphaFoldDB" id="A0A1F5S9S7"/>
<dbReference type="PROSITE" id="PS51459">
    <property type="entry name" value="FIDO"/>
    <property type="match status" value="1"/>
</dbReference>
<proteinExistence type="predicted"/>
<dbReference type="PANTHER" id="PTHR13504:SF38">
    <property type="entry name" value="FIDO DOMAIN-CONTAINING PROTEIN"/>
    <property type="match status" value="1"/>
</dbReference>
<accession>A0A1F5S9S7</accession>
<dbReference type="SUPFAM" id="SSF140931">
    <property type="entry name" value="Fic-like"/>
    <property type="match status" value="1"/>
</dbReference>
<evidence type="ECO:0000256" key="1">
    <source>
        <dbReference type="PIRSR" id="PIRSR640198-1"/>
    </source>
</evidence>
<feature type="domain" description="Fido" evidence="4">
    <location>
        <begin position="88"/>
        <end position="229"/>
    </location>
</feature>
<feature type="binding site" evidence="2">
    <location>
        <begin position="175"/>
        <end position="182"/>
    </location>
    <ligand>
        <name>ATP</name>
        <dbReference type="ChEBI" id="CHEBI:30616"/>
    </ligand>
</feature>
<feature type="binding site" evidence="2">
    <location>
        <position position="217"/>
    </location>
    <ligand>
        <name>ATP</name>
        <dbReference type="ChEBI" id="CHEBI:30616"/>
    </ligand>
</feature>
<organism evidence="5 6">
    <name type="scientific">Candidatus Falkowbacteria bacterium RBG_13_39_14</name>
    <dbReference type="NCBI Taxonomy" id="1797985"/>
    <lineage>
        <taxon>Bacteria</taxon>
        <taxon>Candidatus Falkowiibacteriota</taxon>
    </lineage>
</organism>